<dbReference type="RefSeq" id="WP_229693378.1">
    <property type="nucleotide sequence ID" value="NZ_BMNC01000003.1"/>
</dbReference>
<protein>
    <recommendedName>
        <fullName evidence="8">OmpR/PhoB-type domain-containing protein</fullName>
    </recommendedName>
</protein>
<dbReference type="Gene3D" id="3.40.50.300">
    <property type="entry name" value="P-loop containing nucleotide triphosphate hydrolases"/>
    <property type="match status" value="1"/>
</dbReference>
<evidence type="ECO:0000259" key="8">
    <source>
        <dbReference type="PROSITE" id="PS51755"/>
    </source>
</evidence>
<proteinExistence type="inferred from homology"/>
<dbReference type="EMBL" id="BMNC01000003">
    <property type="protein sequence ID" value="GGM90344.1"/>
    <property type="molecule type" value="Genomic_DNA"/>
</dbReference>
<dbReference type="CDD" id="cd15831">
    <property type="entry name" value="BTAD"/>
    <property type="match status" value="1"/>
</dbReference>
<dbReference type="Pfam" id="PF13424">
    <property type="entry name" value="TPR_12"/>
    <property type="match status" value="2"/>
</dbReference>
<feature type="repeat" description="TPR" evidence="5">
    <location>
        <begin position="721"/>
        <end position="754"/>
    </location>
</feature>
<feature type="domain" description="OmpR/PhoB-type" evidence="8">
    <location>
        <begin position="1"/>
        <end position="98"/>
    </location>
</feature>
<keyword evidence="3 6" id="KW-0238">DNA-binding</keyword>
<keyword evidence="5" id="KW-0802">TPR repeat</keyword>
<comment type="similarity">
    <text evidence="1">Belongs to the AfsR/DnrI/RedD regulatory family.</text>
</comment>
<evidence type="ECO:0000256" key="4">
    <source>
        <dbReference type="ARBA" id="ARBA00023163"/>
    </source>
</evidence>
<evidence type="ECO:0000256" key="7">
    <source>
        <dbReference type="SAM" id="MobiDB-lite"/>
    </source>
</evidence>
<name>A0ABQ2HTJ4_9PSEU</name>
<evidence type="ECO:0000256" key="1">
    <source>
        <dbReference type="ARBA" id="ARBA00005820"/>
    </source>
</evidence>
<dbReference type="SUPFAM" id="SSF46894">
    <property type="entry name" value="C-terminal effector domain of the bipartite response regulators"/>
    <property type="match status" value="1"/>
</dbReference>
<dbReference type="InterPro" id="IPR051677">
    <property type="entry name" value="AfsR-DnrI-RedD_regulator"/>
</dbReference>
<evidence type="ECO:0000256" key="3">
    <source>
        <dbReference type="ARBA" id="ARBA00023125"/>
    </source>
</evidence>
<gene>
    <name evidence="9" type="ORF">GCM10011609_29130</name>
</gene>
<dbReference type="InterPro" id="IPR011990">
    <property type="entry name" value="TPR-like_helical_dom_sf"/>
</dbReference>
<dbReference type="SMART" id="SM00028">
    <property type="entry name" value="TPR"/>
    <property type="match status" value="5"/>
</dbReference>
<dbReference type="Gene3D" id="1.10.10.10">
    <property type="entry name" value="Winged helix-like DNA-binding domain superfamily/Winged helix DNA-binding domain"/>
    <property type="match status" value="1"/>
</dbReference>
<dbReference type="PROSITE" id="PS50005">
    <property type="entry name" value="TPR"/>
    <property type="match status" value="1"/>
</dbReference>
<dbReference type="SMART" id="SM01043">
    <property type="entry name" value="BTAD"/>
    <property type="match status" value="1"/>
</dbReference>
<feature type="region of interest" description="Disordered" evidence="7">
    <location>
        <begin position="915"/>
        <end position="936"/>
    </location>
</feature>
<dbReference type="InterPro" id="IPR036388">
    <property type="entry name" value="WH-like_DNA-bd_sf"/>
</dbReference>
<evidence type="ECO:0000256" key="5">
    <source>
        <dbReference type="PROSITE-ProRule" id="PRU00339"/>
    </source>
</evidence>
<sequence>MGGSGEVEVRLLGEVAVLVDGCGIELGPARQRCVLAALAVDVDRVVSVNVLAERVWGDHPPLRARATLVNYLSRLRQVLAAVDAAHVVRRSGGYSLEAGQAVVDLHRFDDLYARARTGDDRQIVALLEKALGLWRGEALTGVDGDWAATERDRLHQRRLNAEHDLADALLRLGHGEDLVAGLSARVADNPLDERVAGQYMLALYRAGRAADALEHYRQVQERLVEELGTDPGEAAQQLHLRILAADPALTAAPTASAPVTVAAGSVVVPRQLPAAPTPFVGRHDELDRLDATLRTGSDTATTVVISAIAGAGGIGKTWLALHWAHRHADRFPDGQLFVDLRGFSPDSTPMDPTVAVRGFLDALGVEPGRMPVDPHAQTALFRSLVAGKRMLLLLDNTVDTAHVAPLLPGSDTCTVMITSRNRLSGLITGHGAHHLSVDILTDTEARRLLTDRLGTARIDAETAAVDELIGLCGGFPLALSIIAGRAHSHPRLSLAALTAELRDSALDALDDTDPTASLPAVLSSSRRALTREQAQTFGLLAIAPGPDIGLPAAASLTGLPPARTTAVLRALDQASLISQDTDGRYRMHDLIRRYATDTAHSDLSDDMRKAALERVVGFYLHTAHTADRLLAPHRPPTLLGPPAPGTHPQPLPDHPAALAWLDTHHPHLLAAQHTAAAHHRHHAVRLLDWALHTFHQRRDELAVWQAAADAADHLPDPATRAQAHRLLGHAHAELGRHEQALGHLHQALALAEHHHDPTQQAHTHHALSCAWEQQGDDQQALDHARQALDLFRTLDQPVREAIALNAVGWHAARLGDYDTAREHCQAALTLHRHHHDPGSEANTLDRLGYIDHHSGHHHQAIHHYHQALTLFRTLGNTSQAADTLDSVGHPHAALGDREQARAVWLEALELYRQEGRDDDAERTLRQLDALDQPDGG</sequence>
<evidence type="ECO:0000313" key="9">
    <source>
        <dbReference type="EMBL" id="GGM90344.1"/>
    </source>
</evidence>
<dbReference type="SUPFAM" id="SSF48452">
    <property type="entry name" value="TPR-like"/>
    <property type="match status" value="2"/>
</dbReference>
<accession>A0ABQ2HTJ4</accession>
<dbReference type="InterPro" id="IPR016032">
    <property type="entry name" value="Sig_transdc_resp-reg_C-effctor"/>
</dbReference>
<keyword evidence="4" id="KW-0804">Transcription</keyword>
<dbReference type="PANTHER" id="PTHR35807">
    <property type="entry name" value="TRANSCRIPTIONAL REGULATOR REDD-RELATED"/>
    <property type="match status" value="1"/>
</dbReference>
<dbReference type="SUPFAM" id="SSF52540">
    <property type="entry name" value="P-loop containing nucleoside triphosphate hydrolases"/>
    <property type="match status" value="1"/>
</dbReference>
<dbReference type="SMART" id="SM00862">
    <property type="entry name" value="Trans_reg_C"/>
    <property type="match status" value="1"/>
</dbReference>
<dbReference type="Gene3D" id="1.25.40.10">
    <property type="entry name" value="Tetratricopeptide repeat domain"/>
    <property type="match status" value="3"/>
</dbReference>
<dbReference type="PROSITE" id="PS51755">
    <property type="entry name" value="OMPR_PHOB"/>
    <property type="match status" value="1"/>
</dbReference>
<dbReference type="InterPro" id="IPR019734">
    <property type="entry name" value="TPR_rpt"/>
</dbReference>
<dbReference type="Pfam" id="PF03704">
    <property type="entry name" value="BTAD"/>
    <property type="match status" value="1"/>
</dbReference>
<keyword evidence="2" id="KW-0805">Transcription regulation</keyword>
<evidence type="ECO:0000313" key="10">
    <source>
        <dbReference type="Proteomes" id="UP000597656"/>
    </source>
</evidence>
<dbReference type="PRINTS" id="PR00364">
    <property type="entry name" value="DISEASERSIST"/>
</dbReference>
<organism evidence="9 10">
    <name type="scientific">Lentzea pudingi</name>
    <dbReference type="NCBI Taxonomy" id="1789439"/>
    <lineage>
        <taxon>Bacteria</taxon>
        <taxon>Bacillati</taxon>
        <taxon>Actinomycetota</taxon>
        <taxon>Actinomycetes</taxon>
        <taxon>Pseudonocardiales</taxon>
        <taxon>Pseudonocardiaceae</taxon>
        <taxon>Lentzea</taxon>
    </lineage>
</organism>
<dbReference type="InterPro" id="IPR005158">
    <property type="entry name" value="BTAD"/>
</dbReference>
<evidence type="ECO:0000256" key="6">
    <source>
        <dbReference type="PROSITE-ProRule" id="PRU01091"/>
    </source>
</evidence>
<comment type="caution">
    <text evidence="9">The sequence shown here is derived from an EMBL/GenBank/DDBJ whole genome shotgun (WGS) entry which is preliminary data.</text>
</comment>
<reference evidence="10" key="1">
    <citation type="journal article" date="2019" name="Int. J. Syst. Evol. Microbiol.">
        <title>The Global Catalogue of Microorganisms (GCM) 10K type strain sequencing project: providing services to taxonomists for standard genome sequencing and annotation.</title>
        <authorList>
            <consortium name="The Broad Institute Genomics Platform"/>
            <consortium name="The Broad Institute Genome Sequencing Center for Infectious Disease"/>
            <person name="Wu L."/>
            <person name="Ma J."/>
        </authorList>
    </citation>
    <scope>NUCLEOTIDE SEQUENCE [LARGE SCALE GENOMIC DNA]</scope>
    <source>
        <strain evidence="10">CGMCC 4.7319</strain>
    </source>
</reference>
<evidence type="ECO:0000256" key="2">
    <source>
        <dbReference type="ARBA" id="ARBA00023015"/>
    </source>
</evidence>
<dbReference type="InterPro" id="IPR027417">
    <property type="entry name" value="P-loop_NTPase"/>
</dbReference>
<dbReference type="PANTHER" id="PTHR35807:SF1">
    <property type="entry name" value="TRANSCRIPTIONAL REGULATOR REDD"/>
    <property type="match status" value="1"/>
</dbReference>
<feature type="compositionally biased region" description="Basic and acidic residues" evidence="7">
    <location>
        <begin position="915"/>
        <end position="925"/>
    </location>
</feature>
<dbReference type="Proteomes" id="UP000597656">
    <property type="component" value="Unassembled WGS sequence"/>
</dbReference>
<feature type="DNA-binding region" description="OmpR/PhoB-type" evidence="6">
    <location>
        <begin position="1"/>
        <end position="98"/>
    </location>
</feature>
<keyword evidence="10" id="KW-1185">Reference proteome</keyword>
<dbReference type="InterPro" id="IPR001867">
    <property type="entry name" value="OmpR/PhoB-type_DNA-bd"/>
</dbReference>